<feature type="transmembrane region" description="Helical" evidence="1">
    <location>
        <begin position="100"/>
        <end position="121"/>
    </location>
</feature>
<keyword evidence="1" id="KW-0812">Transmembrane</keyword>
<proteinExistence type="predicted"/>
<dbReference type="RefSeq" id="WP_093429107.1">
    <property type="nucleotide sequence ID" value="NZ_FOMJ01000010.1"/>
</dbReference>
<name>A0A1I1VVA7_9GAMM</name>
<sequence length="133" mass="14243">MRRNTTMPRTLTVWLMALLLAWPLVTAAVVLVDELLGDGLFRYRLFHTGWKGLLAELATDYLRSLPWLAGLQLLHAALFAWLAPLPSLFLVLVAAAATGWGLGGVAAAMALLGLSLVMVLLTRVGGLVPGVRG</sequence>
<feature type="transmembrane region" description="Helical" evidence="1">
    <location>
        <begin position="73"/>
        <end position="93"/>
    </location>
</feature>
<dbReference type="EMBL" id="FOMJ01000010">
    <property type="protein sequence ID" value="SFD86669.1"/>
    <property type="molecule type" value="Genomic_DNA"/>
</dbReference>
<evidence type="ECO:0000313" key="3">
    <source>
        <dbReference type="Proteomes" id="UP000198611"/>
    </source>
</evidence>
<keyword evidence="1" id="KW-0472">Membrane</keyword>
<dbReference type="STRING" id="1123397.SAMN05660831_02498"/>
<evidence type="ECO:0000256" key="1">
    <source>
        <dbReference type="SAM" id="Phobius"/>
    </source>
</evidence>
<keyword evidence="1" id="KW-1133">Transmembrane helix</keyword>
<dbReference type="Proteomes" id="UP000198611">
    <property type="component" value="Unassembled WGS sequence"/>
</dbReference>
<accession>A0A1I1VVA7</accession>
<evidence type="ECO:0000313" key="2">
    <source>
        <dbReference type="EMBL" id="SFD86669.1"/>
    </source>
</evidence>
<keyword evidence="3" id="KW-1185">Reference proteome</keyword>
<gene>
    <name evidence="2" type="ORF">SAMN05660831_02498</name>
</gene>
<reference evidence="2 3" key="1">
    <citation type="submission" date="2016-10" db="EMBL/GenBank/DDBJ databases">
        <authorList>
            <person name="de Groot N.N."/>
        </authorList>
    </citation>
    <scope>NUCLEOTIDE SEQUENCE [LARGE SCALE GENOMIC DNA]</scope>
    <source>
        <strain evidence="2 3">HL3</strain>
    </source>
</reference>
<organism evidence="2 3">
    <name type="scientific">Thiohalospira halophila DSM 15071</name>
    <dbReference type="NCBI Taxonomy" id="1123397"/>
    <lineage>
        <taxon>Bacteria</taxon>
        <taxon>Pseudomonadati</taxon>
        <taxon>Pseudomonadota</taxon>
        <taxon>Gammaproteobacteria</taxon>
        <taxon>Thiohalospirales</taxon>
        <taxon>Thiohalospiraceae</taxon>
        <taxon>Thiohalospira</taxon>
    </lineage>
</organism>
<dbReference type="AlphaFoldDB" id="A0A1I1VVA7"/>
<protein>
    <submittedName>
        <fullName evidence="2">Uncharacterized protein</fullName>
    </submittedName>
</protein>